<evidence type="ECO:0000256" key="3">
    <source>
        <dbReference type="ARBA" id="ARBA00022490"/>
    </source>
</evidence>
<dbReference type="Proteomes" id="UP000007799">
    <property type="component" value="Unassembled WGS sequence"/>
</dbReference>
<keyword evidence="10" id="KW-1185">Reference proteome</keyword>
<organism evidence="10">
    <name type="scientific">Salpingoeca rosetta (strain ATCC 50818 / BSB-021)</name>
    <dbReference type="NCBI Taxonomy" id="946362"/>
    <lineage>
        <taxon>Eukaryota</taxon>
        <taxon>Choanoflagellata</taxon>
        <taxon>Craspedida</taxon>
        <taxon>Salpingoecidae</taxon>
        <taxon>Salpingoeca</taxon>
    </lineage>
</organism>
<feature type="domain" description="Gamma tubulin complex component C-terminal" evidence="7">
    <location>
        <begin position="504"/>
        <end position="845"/>
    </location>
</feature>
<dbReference type="EMBL" id="GL832958">
    <property type="protein sequence ID" value="EGD80541.1"/>
    <property type="molecule type" value="Genomic_DNA"/>
</dbReference>
<dbReference type="GO" id="GO:0051225">
    <property type="term" value="P:spindle assembly"/>
    <property type="evidence" value="ECO:0007669"/>
    <property type="project" value="TreeGrafter"/>
</dbReference>
<evidence type="ECO:0000313" key="10">
    <source>
        <dbReference type="Proteomes" id="UP000007799"/>
    </source>
</evidence>
<accession>F2U0W7</accession>
<dbReference type="InterPro" id="IPR042241">
    <property type="entry name" value="GCP_C_sf"/>
</dbReference>
<dbReference type="PANTHER" id="PTHR19302:SF14">
    <property type="entry name" value="GAMMA-TUBULIN COMPLEX COMPONENT 3"/>
    <property type="match status" value="1"/>
</dbReference>
<evidence type="ECO:0000256" key="5">
    <source>
        <dbReference type="ARBA" id="ARBA00023212"/>
    </source>
</evidence>
<dbReference type="GO" id="GO:0000278">
    <property type="term" value="P:mitotic cell cycle"/>
    <property type="evidence" value="ECO:0007669"/>
    <property type="project" value="TreeGrafter"/>
</dbReference>
<evidence type="ECO:0000313" key="9">
    <source>
        <dbReference type="EMBL" id="EGD80541.1"/>
    </source>
</evidence>
<dbReference type="STRING" id="946362.F2U0W7"/>
<dbReference type="OMA" id="YIFHECL"/>
<dbReference type="GeneID" id="16077697"/>
<evidence type="ECO:0000256" key="6">
    <source>
        <dbReference type="SAM" id="MobiDB-lite"/>
    </source>
</evidence>
<feature type="region of interest" description="Disordered" evidence="6">
    <location>
        <begin position="145"/>
        <end position="164"/>
    </location>
</feature>
<dbReference type="GO" id="GO:0031122">
    <property type="term" value="P:cytoplasmic microtubule organization"/>
    <property type="evidence" value="ECO:0007669"/>
    <property type="project" value="TreeGrafter"/>
</dbReference>
<dbReference type="Pfam" id="PF04130">
    <property type="entry name" value="GCP_C_terminal"/>
    <property type="match status" value="1"/>
</dbReference>
<gene>
    <name evidence="9" type="ORF">PTSG_01132</name>
</gene>
<comment type="subcellular location">
    <subcellularLocation>
        <location evidence="1">Cytoplasm</location>
        <location evidence="1">Cytoskeleton</location>
    </subcellularLocation>
</comment>
<evidence type="ECO:0000256" key="1">
    <source>
        <dbReference type="ARBA" id="ARBA00004245"/>
    </source>
</evidence>
<keyword evidence="3" id="KW-0963">Cytoplasm</keyword>
<name>F2U0W7_SALR5</name>
<dbReference type="Pfam" id="PF17681">
    <property type="entry name" value="GCP_N_terminal"/>
    <property type="match status" value="1"/>
</dbReference>
<dbReference type="FunCoup" id="F2U0W7">
    <property type="interactions" value="1845"/>
</dbReference>
<reference evidence="9" key="1">
    <citation type="submission" date="2009-08" db="EMBL/GenBank/DDBJ databases">
        <title>Annotation of Salpingoeca rosetta.</title>
        <authorList>
            <consortium name="The Broad Institute Genome Sequencing Platform"/>
            <person name="Russ C."/>
            <person name="Cuomo C."/>
            <person name="Burger G."/>
            <person name="Gray M.W."/>
            <person name="Holland P.W.H."/>
            <person name="King N."/>
            <person name="Lang F.B.F."/>
            <person name="Roger A.J."/>
            <person name="Ruiz-Trillo I."/>
            <person name="Young S.K."/>
            <person name="Zeng Q."/>
            <person name="Gargeya S."/>
            <person name="Alvarado L."/>
            <person name="Berlin A."/>
            <person name="Chapman S.B."/>
            <person name="Chen Z."/>
            <person name="Freedman E."/>
            <person name="Gellesch M."/>
            <person name="Goldberg J."/>
            <person name="Griggs A."/>
            <person name="Gujja S."/>
            <person name="Heilman E."/>
            <person name="Heiman D."/>
            <person name="Howarth C."/>
            <person name="Mehta T."/>
            <person name="Neiman D."/>
            <person name="Pearson M."/>
            <person name="Roberts A."/>
            <person name="Saif S."/>
            <person name="Shea T."/>
            <person name="Shenoy N."/>
            <person name="Sisk P."/>
            <person name="Stolte C."/>
            <person name="Sykes S."/>
            <person name="White J."/>
            <person name="Yandava C."/>
            <person name="Haas B."/>
            <person name="Nusbaum C."/>
            <person name="Birren B."/>
        </authorList>
    </citation>
    <scope>NUCLEOTIDE SEQUENCE [LARGE SCALE GENOMIC DNA]</scope>
    <source>
        <strain evidence="9">ATCC 50818</strain>
    </source>
</reference>
<dbReference type="InterPro" id="IPR040457">
    <property type="entry name" value="GCP_C"/>
</dbReference>
<dbReference type="GO" id="GO:0007020">
    <property type="term" value="P:microtubule nucleation"/>
    <property type="evidence" value="ECO:0007669"/>
    <property type="project" value="InterPro"/>
</dbReference>
<dbReference type="GO" id="GO:0051321">
    <property type="term" value="P:meiotic cell cycle"/>
    <property type="evidence" value="ECO:0007669"/>
    <property type="project" value="TreeGrafter"/>
</dbReference>
<dbReference type="eggNOG" id="KOG2000">
    <property type="taxonomic scope" value="Eukaryota"/>
</dbReference>
<dbReference type="GO" id="GO:0000922">
    <property type="term" value="C:spindle pole"/>
    <property type="evidence" value="ECO:0007669"/>
    <property type="project" value="InterPro"/>
</dbReference>
<dbReference type="OrthoDB" id="5860513at2759"/>
<evidence type="ECO:0000259" key="7">
    <source>
        <dbReference type="Pfam" id="PF04130"/>
    </source>
</evidence>
<evidence type="ECO:0000256" key="2">
    <source>
        <dbReference type="ARBA" id="ARBA00010337"/>
    </source>
</evidence>
<protein>
    <submittedName>
        <fullName evidence="9">Uncharacterized protein</fullName>
    </submittedName>
</protein>
<dbReference type="GO" id="GO:0005874">
    <property type="term" value="C:microtubule"/>
    <property type="evidence" value="ECO:0007669"/>
    <property type="project" value="UniProtKB-KW"/>
</dbReference>
<dbReference type="InterPro" id="IPR041470">
    <property type="entry name" value="GCP_N"/>
</dbReference>
<dbReference type="Gene3D" id="1.20.120.1900">
    <property type="entry name" value="Gamma-tubulin complex, C-terminal domain"/>
    <property type="match status" value="1"/>
</dbReference>
<dbReference type="InterPro" id="IPR007259">
    <property type="entry name" value="GCP"/>
</dbReference>
<dbReference type="InParanoid" id="F2U0W7"/>
<dbReference type="RefSeq" id="XP_004997102.1">
    <property type="nucleotide sequence ID" value="XM_004997045.1"/>
</dbReference>
<keyword evidence="5" id="KW-0206">Cytoskeleton</keyword>
<dbReference type="KEGG" id="sre:PTSG_01132"/>
<dbReference type="GO" id="GO:0051011">
    <property type="term" value="F:microtubule minus-end binding"/>
    <property type="evidence" value="ECO:0007669"/>
    <property type="project" value="TreeGrafter"/>
</dbReference>
<dbReference type="GO" id="GO:0043015">
    <property type="term" value="F:gamma-tubulin binding"/>
    <property type="evidence" value="ECO:0007669"/>
    <property type="project" value="InterPro"/>
</dbReference>
<evidence type="ECO:0000259" key="8">
    <source>
        <dbReference type="Pfam" id="PF17681"/>
    </source>
</evidence>
<dbReference type="AlphaFoldDB" id="F2U0W7"/>
<dbReference type="PANTHER" id="PTHR19302">
    <property type="entry name" value="GAMMA TUBULIN COMPLEX PROTEIN"/>
    <property type="match status" value="1"/>
</dbReference>
<feature type="domain" description="Gamma tubulin complex component protein N-terminal" evidence="8">
    <location>
        <begin position="201"/>
        <end position="501"/>
    </location>
</feature>
<dbReference type="GO" id="GO:0000930">
    <property type="term" value="C:gamma-tubulin complex"/>
    <property type="evidence" value="ECO:0007669"/>
    <property type="project" value="TreeGrafter"/>
</dbReference>
<keyword evidence="4" id="KW-0493">Microtubule</keyword>
<evidence type="ECO:0000256" key="4">
    <source>
        <dbReference type="ARBA" id="ARBA00022701"/>
    </source>
</evidence>
<sequence length="870" mass="98392">MLRSSSGSGGSSAGGSGGASTDLLRLVHHILGPAASEDVKHDAFEYSARLLASYVRPSFIKDEQQMKSLIIRRVDSQQDMRTAAEMLDLLDRFLKLKTVSRKVNILHFLLLLEGTKGYRPPAFSEASPEAVPLTRPEKSLVRALKAPEPSLQAQTAGDASRTDATTATPALAQLPASQQEAIRQFHSKHDDGQRLSEFVLVRDMLLVCQGLNGTYIKYNGHEGTFTVAKEYVVSPSQAELVRNLANTGLLFDRLKSFVDERHGDRSYGLIGQSFCSMLREELTDYYRFITLLETQISPAPEDRSAMTLRRLVVWMHNPAHRLKALSTIISQCAGVRGGQLLSAVFEFTLSGDTSVQQLARRMLDAIMPPFLEMLSAWVYRGVLVDTTGEFFISNNSTIVADPQDAHAYWTEKYGLSRSMLPSFVSDSLAVKVLLCGKSINFARVICGSMENFMKRFQEKNSLTGIKWHEDAYRRCQLPGREIIEEAYKLSSSSLLRILEEEHKLHLHLRAMRRYLLLGQGDLFMFLMEDLSLFPRGGHLLGQKGFLFSEGSPSSLSNARQGDATCFVSLEYKLLEVPIVGWRCNHLPHEKGWDIFSLSYATEGPISAVLALKHMVSYQQVFKFLWRVKRMDFILSGVWSRQMVEQRTLAPIKELQPILRNLHLLGSEMGHFVKQIQHYLLFEVLETQWQRFMQRVGGAQDLDAVIAAHDEFVDTIKGQMFLSANQAAQDKLSQLRSIFDQIIKFQEHHREMHSIGMDELDRRSRGARRIHTRAVQGSWGTSNDDDEEEMTAAQRFEAAAQDVNAKVSLVARTYEDMVRRLLQMLMRDPNHNMKYLGNRIDFNGHYQPTGDRRVAAAREEARYGGRRTSTA</sequence>
<comment type="similarity">
    <text evidence="2">Belongs to the TUBGCP family.</text>
</comment>
<proteinExistence type="inferred from homology"/>